<feature type="chain" id="PRO_5037778754" evidence="1">
    <location>
        <begin position="22"/>
        <end position="858"/>
    </location>
</feature>
<dbReference type="RefSeq" id="WP_187966340.1">
    <property type="nucleotide sequence ID" value="NZ_JACVDC010000050.1"/>
</dbReference>
<dbReference type="GO" id="GO:0004560">
    <property type="term" value="F:alpha-L-fucosidase activity"/>
    <property type="evidence" value="ECO:0007669"/>
    <property type="project" value="TreeGrafter"/>
</dbReference>
<dbReference type="PANTHER" id="PTHR31084">
    <property type="entry name" value="ALPHA-L-FUCOSIDASE 2"/>
    <property type="match status" value="1"/>
</dbReference>
<dbReference type="Pfam" id="PF22124">
    <property type="entry name" value="Glyco_hydro_95_cat"/>
    <property type="match status" value="1"/>
</dbReference>
<evidence type="ECO:0000259" key="2">
    <source>
        <dbReference type="Pfam" id="PF22124"/>
    </source>
</evidence>
<reference evidence="3 4" key="1">
    <citation type="submission" date="2020-09" db="EMBL/GenBank/DDBJ databases">
        <title>Sinomicrobium weinanense sp. nov., a halophilic bacteria isolated from saline-alkali soil.</title>
        <authorList>
            <person name="Wu P."/>
            <person name="Ren H."/>
            <person name="Mei Y."/>
            <person name="Liang Y."/>
            <person name="Chen Z."/>
        </authorList>
    </citation>
    <scope>NUCLEOTIDE SEQUENCE [LARGE SCALE GENOMIC DNA]</scope>
    <source>
        <strain evidence="3 4">FJxs</strain>
    </source>
</reference>
<dbReference type="PANTHER" id="PTHR31084:SF0">
    <property type="entry name" value="ALPHA-L-FUCOSIDASE 2"/>
    <property type="match status" value="1"/>
</dbReference>
<accession>A0A926JTZ5</accession>
<evidence type="ECO:0000313" key="3">
    <source>
        <dbReference type="EMBL" id="MBC9797202.1"/>
    </source>
</evidence>
<dbReference type="Gene3D" id="2.60.40.1180">
    <property type="entry name" value="Golgi alpha-mannosidase II"/>
    <property type="match status" value="1"/>
</dbReference>
<keyword evidence="1" id="KW-0732">Signal</keyword>
<proteinExistence type="predicted"/>
<feature type="domain" description="Glycosyl hydrolase family 95 catalytic" evidence="2">
    <location>
        <begin position="496"/>
        <end position="604"/>
    </location>
</feature>
<dbReference type="EMBL" id="JACVDC010000050">
    <property type="protein sequence ID" value="MBC9797202.1"/>
    <property type="molecule type" value="Genomic_DNA"/>
</dbReference>
<dbReference type="InterPro" id="IPR013780">
    <property type="entry name" value="Glyco_hydro_b"/>
</dbReference>
<dbReference type="InterPro" id="IPR012341">
    <property type="entry name" value="6hp_glycosidase-like_sf"/>
</dbReference>
<dbReference type="InterPro" id="IPR008928">
    <property type="entry name" value="6-hairpin_glycosidase_sf"/>
</dbReference>
<dbReference type="GO" id="GO:0005975">
    <property type="term" value="P:carbohydrate metabolic process"/>
    <property type="evidence" value="ECO:0007669"/>
    <property type="project" value="InterPro"/>
</dbReference>
<keyword evidence="3" id="KW-0378">Hydrolase</keyword>
<comment type="caution">
    <text evidence="3">The sequence shown here is derived from an EMBL/GenBank/DDBJ whole genome shotgun (WGS) entry which is preliminary data.</text>
</comment>
<dbReference type="Gene3D" id="1.50.10.10">
    <property type="match status" value="1"/>
</dbReference>
<keyword evidence="4" id="KW-1185">Reference proteome</keyword>
<sequence>MTCKAIYITVCLSFIFCITKAQGPVSPGGSQTKHGEHSIPSQWPDVDYGKLISRADLVYNTPAERSEAGHPVGNGRMGSLVWTIPSSLKFQLNRVDVFGNNSDSDNFFERHTDYCGGIGYVDVDFGEDIFKGPEFRQHLSCHDGLETVDGKAVQASILAWDEADVMAIKVRDRRTSQAPVFTNLRMLRPAIARSGDHSAISKLDIAGDRIVLTQEFREDDYYCGSAVVIGISGRKGKAEITNASTVRLSATPGNDTFTVFMASAASFDPDENIVDKALKKLETAQKQGFEGLYESNRKWWDAYWKRSFVHLSSPDQTADLIERNYNYYLYVMASSSRGDYPVKFNGMLWTTGGDARKWGGLYWGANQSCLYNALFPANRPELMDPMFNMYSRGFESFATAARQQWGSKGIFIPETTGFDGIPALPDDIAEEMRQLYLAEKPWKNRSERFMDYAFTKLPFHSRWNWKKDAGWKDGQWHVTDKGGGPFGHVTHIFSRGAKIAYQYWLKYEYTGDRKWLKDYAYPMLKGVTEFYRNFPNVKKGKDGKYHIYHINDNESVWGAHNTIEEISSMRGILPVVIRASEILGTDAGMRPVWKEFMDHLSPLPLNTGLSEDSVPTSRTWIKGLPPVVQGNPDRSPDPNTMPPWFFDLCTLESGQETLEIANNTFDSYFPDGIDKDTKVNVLSKLPVAGVLLGRTAATRFLIPNQIETTETEVLQNRMDLREGFQATSVQRLGRAAEALHYALCQSVPPGPGQDPVVHLFPAWPKTWNADYTLLCRGGFLVSSAMKDQEVNFVKIRSKAGGTFRLRNPWPERNVIIYRNGEKTGSSRNGLIVLNTEINDRYIVVPEGTHPQELKRSIP</sequence>
<name>A0A926JTZ5_9FLAO</name>
<evidence type="ECO:0000313" key="4">
    <source>
        <dbReference type="Proteomes" id="UP000653730"/>
    </source>
</evidence>
<protein>
    <submittedName>
        <fullName evidence="3">Glycoside hydrolase</fullName>
    </submittedName>
</protein>
<organism evidence="3 4">
    <name type="scientific">Sinomicrobium weinanense</name>
    <dbReference type="NCBI Taxonomy" id="2842200"/>
    <lineage>
        <taxon>Bacteria</taxon>
        <taxon>Pseudomonadati</taxon>
        <taxon>Bacteroidota</taxon>
        <taxon>Flavobacteriia</taxon>
        <taxon>Flavobacteriales</taxon>
        <taxon>Flavobacteriaceae</taxon>
        <taxon>Sinomicrobium</taxon>
    </lineage>
</organism>
<evidence type="ECO:0000256" key="1">
    <source>
        <dbReference type="SAM" id="SignalP"/>
    </source>
</evidence>
<feature type="signal peptide" evidence="1">
    <location>
        <begin position="1"/>
        <end position="21"/>
    </location>
</feature>
<dbReference type="Proteomes" id="UP000653730">
    <property type="component" value="Unassembled WGS sequence"/>
</dbReference>
<gene>
    <name evidence="3" type="ORF">IBL28_14595</name>
</gene>
<dbReference type="SUPFAM" id="SSF48208">
    <property type="entry name" value="Six-hairpin glycosidases"/>
    <property type="match status" value="1"/>
</dbReference>
<dbReference type="AlphaFoldDB" id="A0A926JTZ5"/>
<dbReference type="InterPro" id="IPR054363">
    <property type="entry name" value="GH95_cat"/>
</dbReference>